<proteinExistence type="inferred from homology"/>
<feature type="active site" evidence="12">
    <location>
        <position position="234"/>
    </location>
</feature>
<gene>
    <name evidence="12" type="primary">clsA</name>
    <name evidence="14" type="ORF">BTN50_1439</name>
</gene>
<protein>
    <recommendedName>
        <fullName evidence="12">Cardiolipin synthase A</fullName>
        <shortName evidence="12">CL synthase</shortName>
        <ecNumber evidence="12">2.7.8.-</ecNumber>
    </recommendedName>
</protein>
<evidence type="ECO:0000256" key="5">
    <source>
        <dbReference type="ARBA" id="ARBA00022692"/>
    </source>
</evidence>
<evidence type="ECO:0000256" key="11">
    <source>
        <dbReference type="ARBA" id="ARBA00023264"/>
    </source>
</evidence>
<feature type="transmembrane region" description="Helical" evidence="12">
    <location>
        <begin position="7"/>
        <end position="28"/>
    </location>
</feature>
<feature type="active site" evidence="12">
    <location>
        <position position="227"/>
    </location>
</feature>
<dbReference type="CDD" id="cd09152">
    <property type="entry name" value="PLDc_EcCLS_like_1"/>
    <property type="match status" value="1"/>
</dbReference>
<evidence type="ECO:0000256" key="4">
    <source>
        <dbReference type="ARBA" id="ARBA00022679"/>
    </source>
</evidence>
<evidence type="ECO:0000259" key="13">
    <source>
        <dbReference type="PROSITE" id="PS50035"/>
    </source>
</evidence>
<dbReference type="InterPro" id="IPR025202">
    <property type="entry name" value="PLD-like_dom"/>
</dbReference>
<dbReference type="Proteomes" id="UP000218160">
    <property type="component" value="Chromosome 1"/>
</dbReference>
<evidence type="ECO:0000313" key="14">
    <source>
        <dbReference type="EMBL" id="ATF09915.1"/>
    </source>
</evidence>
<comment type="function">
    <text evidence="12">Catalyzes the reversible phosphatidyl group transfer from one phosphatidylglycerol molecule to another to form cardiolipin (CL) (diphosphatidylglycerol) and glycerol.</text>
</comment>
<reference evidence="15" key="1">
    <citation type="submission" date="2017-04" db="EMBL/GenBank/DDBJ databases">
        <title>Genome evolution of the luminous symbionts of deep sea anglerfish.</title>
        <authorList>
            <person name="Hendry T.A."/>
        </authorList>
    </citation>
    <scope>NUCLEOTIDE SEQUENCE [LARGE SCALE GENOMIC DNA]</scope>
</reference>
<dbReference type="InterPro" id="IPR027379">
    <property type="entry name" value="CLS_N"/>
</dbReference>
<dbReference type="InterPro" id="IPR030840">
    <property type="entry name" value="CL_synthase_A"/>
</dbReference>
<dbReference type="Pfam" id="PF13396">
    <property type="entry name" value="PLDc_N"/>
    <property type="match status" value="1"/>
</dbReference>
<evidence type="ECO:0000256" key="3">
    <source>
        <dbReference type="ARBA" id="ARBA00022516"/>
    </source>
</evidence>
<comment type="catalytic activity">
    <reaction evidence="12">
        <text>2 a 1,2-diacyl-sn-glycero-3-phospho-(1'-sn-glycerol) = a cardiolipin + glycerol</text>
        <dbReference type="Rhea" id="RHEA:31451"/>
        <dbReference type="ChEBI" id="CHEBI:17754"/>
        <dbReference type="ChEBI" id="CHEBI:62237"/>
        <dbReference type="ChEBI" id="CHEBI:64716"/>
    </reaction>
</comment>
<dbReference type="GO" id="GO:0008808">
    <property type="term" value="F:cardiolipin synthase activity"/>
    <property type="evidence" value="ECO:0007669"/>
    <property type="project" value="UniProtKB-UniRule"/>
</dbReference>
<dbReference type="SUPFAM" id="SSF56024">
    <property type="entry name" value="Phospholipase D/nuclease"/>
    <property type="match status" value="2"/>
</dbReference>
<dbReference type="GO" id="GO:0005886">
    <property type="term" value="C:plasma membrane"/>
    <property type="evidence" value="ECO:0007669"/>
    <property type="project" value="UniProtKB-SubCell"/>
</dbReference>
<keyword evidence="3 12" id="KW-0444">Lipid biosynthesis</keyword>
<dbReference type="PANTHER" id="PTHR21248:SF22">
    <property type="entry name" value="PHOSPHOLIPASE D"/>
    <property type="match status" value="1"/>
</dbReference>
<keyword evidence="11 12" id="KW-1208">Phospholipid metabolism</keyword>
<accession>A0A291BAA5</accession>
<keyword evidence="4 12" id="KW-0808">Transferase</keyword>
<dbReference type="KEGG" id="elux:BTN50_1439"/>
<dbReference type="InterPro" id="IPR001736">
    <property type="entry name" value="PLipase_D/transphosphatidylase"/>
</dbReference>
<keyword evidence="8 12" id="KW-0443">Lipid metabolism</keyword>
<name>A0A291BAA5_9GAMM</name>
<dbReference type="CDD" id="cd09158">
    <property type="entry name" value="PLDc_EcCLS_like_2"/>
    <property type="match status" value="1"/>
</dbReference>
<organism evidence="14 15">
    <name type="scientific">Candidatus Enterovibrio altilux</name>
    <dbReference type="NCBI Taxonomy" id="1927128"/>
    <lineage>
        <taxon>Bacteria</taxon>
        <taxon>Pseudomonadati</taxon>
        <taxon>Pseudomonadota</taxon>
        <taxon>Gammaproteobacteria</taxon>
        <taxon>Vibrionales</taxon>
        <taxon>Vibrionaceae</taxon>
        <taxon>Enterovibrio</taxon>
    </lineage>
</organism>
<evidence type="ECO:0000256" key="7">
    <source>
        <dbReference type="ARBA" id="ARBA00022989"/>
    </source>
</evidence>
<evidence type="ECO:0000256" key="12">
    <source>
        <dbReference type="HAMAP-Rule" id="MF_00190"/>
    </source>
</evidence>
<dbReference type="PROSITE" id="PS50035">
    <property type="entry name" value="PLD"/>
    <property type="match status" value="2"/>
</dbReference>
<feature type="domain" description="PLD phosphodiesterase" evidence="13">
    <location>
        <begin position="222"/>
        <end position="249"/>
    </location>
</feature>
<evidence type="ECO:0000256" key="2">
    <source>
        <dbReference type="ARBA" id="ARBA00022475"/>
    </source>
</evidence>
<feature type="active site" evidence="12">
    <location>
        <position position="407"/>
    </location>
</feature>
<evidence type="ECO:0000256" key="9">
    <source>
        <dbReference type="ARBA" id="ARBA00023136"/>
    </source>
</evidence>
<dbReference type="GO" id="GO:0032049">
    <property type="term" value="P:cardiolipin biosynthetic process"/>
    <property type="evidence" value="ECO:0007669"/>
    <property type="project" value="UniProtKB-UniRule"/>
</dbReference>
<comment type="similarity">
    <text evidence="12">Belongs to the phospholipase D family. Cardiolipin synthase subfamily. ClsA sub-subfamily.</text>
</comment>
<dbReference type="Pfam" id="PF13091">
    <property type="entry name" value="PLDc_2"/>
    <property type="match status" value="2"/>
</dbReference>
<keyword evidence="15" id="KW-1185">Reference proteome</keyword>
<feature type="active site" evidence="12">
    <location>
        <position position="229"/>
    </location>
</feature>
<dbReference type="HAMAP" id="MF_00190">
    <property type="entry name" value="Cardiolipin_synth_ClsA"/>
    <property type="match status" value="1"/>
</dbReference>
<dbReference type="SMART" id="SM00155">
    <property type="entry name" value="PLDc"/>
    <property type="match status" value="2"/>
</dbReference>
<dbReference type="PANTHER" id="PTHR21248">
    <property type="entry name" value="CARDIOLIPIN SYNTHASE"/>
    <property type="match status" value="1"/>
</dbReference>
<keyword evidence="6" id="KW-0677">Repeat</keyword>
<evidence type="ECO:0000256" key="6">
    <source>
        <dbReference type="ARBA" id="ARBA00022737"/>
    </source>
</evidence>
<dbReference type="InterPro" id="IPR022924">
    <property type="entry name" value="Cardiolipin_synthase"/>
</dbReference>
<comment type="subcellular location">
    <subcellularLocation>
        <location evidence="1 12">Cell membrane</location>
        <topology evidence="1 12">Multi-pass membrane protein</topology>
    </subcellularLocation>
</comment>
<keyword evidence="10 12" id="KW-0594">Phospholipid biosynthesis</keyword>
<evidence type="ECO:0000256" key="10">
    <source>
        <dbReference type="ARBA" id="ARBA00023209"/>
    </source>
</evidence>
<dbReference type="NCBIfam" id="TIGR04265">
    <property type="entry name" value="bac_cardiolipin"/>
    <property type="match status" value="1"/>
</dbReference>
<evidence type="ECO:0000256" key="8">
    <source>
        <dbReference type="ARBA" id="ARBA00023098"/>
    </source>
</evidence>
<dbReference type="EC" id="2.7.8.-" evidence="12"/>
<evidence type="ECO:0000256" key="1">
    <source>
        <dbReference type="ARBA" id="ARBA00004651"/>
    </source>
</evidence>
<feature type="transmembrane region" description="Helical" evidence="12">
    <location>
        <begin position="40"/>
        <end position="61"/>
    </location>
</feature>
<dbReference type="EMBL" id="CP020660">
    <property type="protein sequence ID" value="ATF09915.1"/>
    <property type="molecule type" value="Genomic_DNA"/>
</dbReference>
<feature type="active site" evidence="12">
    <location>
        <position position="414"/>
    </location>
</feature>
<keyword evidence="9 12" id="KW-0472">Membrane</keyword>
<evidence type="ECO:0000313" key="15">
    <source>
        <dbReference type="Proteomes" id="UP000218160"/>
    </source>
</evidence>
<keyword evidence="7 12" id="KW-1133">Transmembrane helix</keyword>
<sequence length="489" mass="55617">MFDMEKIYQFLVLASVFFYWLLIASVTIRVVLKRRALGVSIAWLMIIYIVPIAGIILYLLVGELNLGKKRVERFRAMYEPYRCWMTSLDEYKTDHPQHQNLFSKPIHNLCFMRAGIPALVGDQLSLQSETATILKSIASNIENASKSVNMVFYIWQPGGRADNVAEAACNAAKRGVTVRIMLDSAGSKAFFKSHWPDQMRKAGVELIEALAVSPLRMFLRRLDIRQHRKIVIIDNKIGYTGSMNMVDPRFFKQDSGVGQWVDIMVQAKGPSVPLLNSIFAWDWEVETGLRYLPDLSEYSFIKQHTHGNYAAQIAPSGPDMPDGIIQQILMLSIHQAKKSITITTPYLVPSESLLDALQTTAQRGVPVNIIIPAKNDSIMVDWASKSFFTDLLRTGVNIYRFHGGFLHTKSVMIDESFCLIGTVNLDMRSLWLNFELTICIDAPDFCKDLISLQQTYIAHSTIVVLQEWQNRSVLNRPIEQFFYMFSPLL</sequence>
<keyword evidence="5 12" id="KW-0812">Transmembrane</keyword>
<feature type="domain" description="PLD phosphodiesterase" evidence="13">
    <location>
        <begin position="402"/>
        <end position="429"/>
    </location>
</feature>
<feature type="active site" evidence="12">
    <location>
        <position position="409"/>
    </location>
</feature>
<dbReference type="Gene3D" id="3.30.870.10">
    <property type="entry name" value="Endonuclease Chain A"/>
    <property type="match status" value="2"/>
</dbReference>
<keyword evidence="2 12" id="KW-1003">Cell membrane</keyword>
<dbReference type="AlphaFoldDB" id="A0A291BAA5"/>